<feature type="transmembrane region" description="Helical" evidence="9">
    <location>
        <begin position="169"/>
        <end position="186"/>
    </location>
</feature>
<evidence type="ECO:0000313" key="16">
    <source>
        <dbReference type="Proteomes" id="UP000321155"/>
    </source>
</evidence>
<dbReference type="PANTHER" id="PTHR33908">
    <property type="entry name" value="MANNOSYLTRANSFERASE YKCB-RELATED"/>
    <property type="match status" value="1"/>
</dbReference>
<feature type="transmembrane region" description="Helical" evidence="9">
    <location>
        <begin position="233"/>
        <end position="253"/>
    </location>
</feature>
<dbReference type="EMBL" id="LOMZ01000001">
    <property type="protein sequence ID" value="PLC13194.1"/>
    <property type="molecule type" value="Genomic_DNA"/>
</dbReference>
<evidence type="ECO:0000313" key="12">
    <source>
        <dbReference type="EMBL" id="GEO91730.1"/>
    </source>
</evidence>
<dbReference type="GO" id="GO:0009103">
    <property type="term" value="P:lipopolysaccharide biosynthetic process"/>
    <property type="evidence" value="ECO:0007669"/>
    <property type="project" value="UniProtKB-ARBA"/>
</dbReference>
<evidence type="ECO:0000256" key="7">
    <source>
        <dbReference type="ARBA" id="ARBA00023136"/>
    </source>
</evidence>
<dbReference type="EMBL" id="BJZR01000019">
    <property type="protein sequence ID" value="GEO91730.1"/>
    <property type="molecule type" value="Genomic_DNA"/>
</dbReference>
<evidence type="ECO:0000313" key="11">
    <source>
        <dbReference type="EMBL" id="ALU39651.1"/>
    </source>
</evidence>
<keyword evidence="16" id="KW-1185">Reference proteome</keyword>
<dbReference type="GO" id="GO:0005886">
    <property type="term" value="C:plasma membrane"/>
    <property type="evidence" value="ECO:0007669"/>
    <property type="project" value="UniProtKB-SubCell"/>
</dbReference>
<dbReference type="RefSeq" id="WP_058858362.1">
    <property type="nucleotide sequence ID" value="NZ_BJZR01000019.1"/>
</dbReference>
<evidence type="ECO:0000256" key="8">
    <source>
        <dbReference type="SAM" id="MobiDB-lite"/>
    </source>
</evidence>
<organism evidence="11 14">
    <name type="scientific">Kocuria flava</name>
    <dbReference type="NCBI Taxonomy" id="446860"/>
    <lineage>
        <taxon>Bacteria</taxon>
        <taxon>Bacillati</taxon>
        <taxon>Actinomycetota</taxon>
        <taxon>Actinomycetes</taxon>
        <taxon>Micrococcales</taxon>
        <taxon>Micrococcaceae</taxon>
        <taxon>Kocuria</taxon>
    </lineage>
</organism>
<evidence type="ECO:0000259" key="10">
    <source>
        <dbReference type="Pfam" id="PF13231"/>
    </source>
</evidence>
<dbReference type="Proteomes" id="UP000057181">
    <property type="component" value="Chromosome"/>
</dbReference>
<evidence type="ECO:0000256" key="4">
    <source>
        <dbReference type="ARBA" id="ARBA00022679"/>
    </source>
</evidence>
<reference evidence="11 14" key="1">
    <citation type="submission" date="2015-11" db="EMBL/GenBank/DDBJ databases">
        <title>Complete Genome Sequence of Kocuria flava strain HO-9041.</title>
        <authorList>
            <person name="Zhou M."/>
            <person name="Dai J."/>
        </authorList>
    </citation>
    <scope>NUCLEOTIDE SEQUENCE [LARGE SCALE GENOMIC DNA]</scope>
    <source>
        <strain evidence="11 14">HO-9041</strain>
    </source>
</reference>
<dbReference type="STRING" id="446860.AS188_07675"/>
<keyword evidence="4" id="KW-0808">Transferase</keyword>
<evidence type="ECO:0000256" key="1">
    <source>
        <dbReference type="ARBA" id="ARBA00004651"/>
    </source>
</evidence>
<name>A0A0U3GK25_9MICC</name>
<comment type="subcellular location">
    <subcellularLocation>
        <location evidence="1">Cell membrane</location>
        <topology evidence="1">Multi-pass membrane protein</topology>
    </subcellularLocation>
</comment>
<feature type="transmembrane region" description="Helical" evidence="9">
    <location>
        <begin position="38"/>
        <end position="56"/>
    </location>
</feature>
<dbReference type="KEGG" id="kfv:AS188_07675"/>
<evidence type="ECO:0000256" key="2">
    <source>
        <dbReference type="ARBA" id="ARBA00022475"/>
    </source>
</evidence>
<dbReference type="Proteomes" id="UP000321155">
    <property type="component" value="Unassembled WGS sequence"/>
</dbReference>
<feature type="domain" description="Glycosyltransferase RgtA/B/C/D-like" evidence="10">
    <location>
        <begin position="118"/>
        <end position="252"/>
    </location>
</feature>
<sequence length="528" mass="57061">MNPTLELVPARTTEPGTAGSTRWPALSARLLGADRDRVVLAVLVAALTVVSLWNVTGATAYQDDEGTYTAQAFSVVDDGELAPYTYWYDHPPLGWIQLGALVWLPRLLGLGDETYIGAARLAIAPFFVATGALVYLVARRLEIGRPLAVLATALFALSPLALTIGRQVYLDNIGIAWLLLAFYLVLSPRRALWHHIGAGVVFAVAVLSKETLSIFGPALLLALLNRPAWANRVFSVVGFLVSGAVVLAFYPLLALLRGELLSGPGHVSLQDALVYQFLTRSGSGSVWEQGSSRAELLESWLFYDQPLIVAGLVAAALCLLRRRTLWLPVALVSFAVPVVTGEGYLPAMYVVGALPFLALAVVCGLDLLWRACRRWLRRRPELLPAGRAAGLAVLAAALLVTVVPHWGGHHRTLMAQEANEDWRAALEWVRTHADREDTVLVPYSMWQDLHGSGWSDPWDVVATEKADLDPEFRTVHPEGAAAVDWIVEGPFVRSNIDSLGLTMAGEALEGAEPVAAFGGWSVHRSGGG</sequence>
<keyword evidence="6 9" id="KW-1133">Transmembrane helix</keyword>
<reference evidence="12 16" key="3">
    <citation type="submission" date="2019-07" db="EMBL/GenBank/DDBJ databases">
        <title>Whole genome shotgun sequence of Kocuria flava NBRC 107626.</title>
        <authorList>
            <person name="Hosoyama A."/>
            <person name="Uohara A."/>
            <person name="Ohji S."/>
            <person name="Ichikawa N."/>
        </authorList>
    </citation>
    <scope>NUCLEOTIDE SEQUENCE [LARGE SCALE GENOMIC DNA]</scope>
    <source>
        <strain evidence="12 16">NBRC 107626</strain>
    </source>
</reference>
<evidence type="ECO:0000256" key="9">
    <source>
        <dbReference type="SAM" id="Phobius"/>
    </source>
</evidence>
<dbReference type="GO" id="GO:0016763">
    <property type="term" value="F:pentosyltransferase activity"/>
    <property type="evidence" value="ECO:0007669"/>
    <property type="project" value="TreeGrafter"/>
</dbReference>
<reference evidence="13 15" key="2">
    <citation type="submission" date="2015-12" db="EMBL/GenBank/DDBJ databases">
        <authorList>
            <person name="Shamseldin A."/>
            <person name="Moawad H."/>
            <person name="Abd El-Rahim W.M."/>
            <person name="Sadowsky M.J."/>
        </authorList>
    </citation>
    <scope>NUCLEOTIDE SEQUENCE [LARGE SCALE GENOMIC DNA]</scope>
    <source>
        <strain evidence="13 15">S43</strain>
    </source>
</reference>
<evidence type="ECO:0000313" key="15">
    <source>
        <dbReference type="Proteomes" id="UP000234632"/>
    </source>
</evidence>
<evidence type="ECO:0000313" key="14">
    <source>
        <dbReference type="Proteomes" id="UP000057181"/>
    </source>
</evidence>
<dbReference type="EMBL" id="CP013254">
    <property type="protein sequence ID" value="ALU39651.1"/>
    <property type="molecule type" value="Genomic_DNA"/>
</dbReference>
<feature type="transmembrane region" description="Helical" evidence="9">
    <location>
        <begin position="347"/>
        <end position="368"/>
    </location>
</feature>
<protein>
    <recommendedName>
        <fullName evidence="10">Glycosyltransferase RgtA/B/C/D-like domain-containing protein</fullName>
    </recommendedName>
</protein>
<dbReference type="AlphaFoldDB" id="A0A0U3GK25"/>
<feature type="region of interest" description="Disordered" evidence="8">
    <location>
        <begin position="1"/>
        <end position="20"/>
    </location>
</feature>
<dbReference type="PANTHER" id="PTHR33908:SF11">
    <property type="entry name" value="MEMBRANE PROTEIN"/>
    <property type="match status" value="1"/>
</dbReference>
<dbReference type="InterPro" id="IPR038731">
    <property type="entry name" value="RgtA/B/C-like"/>
</dbReference>
<dbReference type="Pfam" id="PF13231">
    <property type="entry name" value="PMT_2"/>
    <property type="match status" value="1"/>
</dbReference>
<feature type="transmembrane region" description="Helical" evidence="9">
    <location>
        <begin position="388"/>
        <end position="407"/>
    </location>
</feature>
<feature type="transmembrane region" description="Helical" evidence="9">
    <location>
        <begin position="300"/>
        <end position="320"/>
    </location>
</feature>
<dbReference type="Proteomes" id="UP000234632">
    <property type="component" value="Unassembled WGS sequence"/>
</dbReference>
<keyword evidence="3" id="KW-0328">Glycosyltransferase</keyword>
<evidence type="ECO:0000256" key="6">
    <source>
        <dbReference type="ARBA" id="ARBA00022989"/>
    </source>
</evidence>
<evidence type="ECO:0000256" key="5">
    <source>
        <dbReference type="ARBA" id="ARBA00022692"/>
    </source>
</evidence>
<feature type="transmembrane region" description="Helical" evidence="9">
    <location>
        <begin position="118"/>
        <end position="137"/>
    </location>
</feature>
<dbReference type="InterPro" id="IPR050297">
    <property type="entry name" value="LipidA_mod_glycosyltrf_83"/>
</dbReference>
<feature type="transmembrane region" description="Helical" evidence="9">
    <location>
        <begin position="143"/>
        <end position="162"/>
    </location>
</feature>
<dbReference type="OrthoDB" id="3207667at2"/>
<evidence type="ECO:0000313" key="13">
    <source>
        <dbReference type="EMBL" id="PLC13194.1"/>
    </source>
</evidence>
<keyword evidence="5 9" id="KW-0812">Transmembrane</keyword>
<keyword evidence="2" id="KW-1003">Cell membrane</keyword>
<evidence type="ECO:0000256" key="3">
    <source>
        <dbReference type="ARBA" id="ARBA00022676"/>
    </source>
</evidence>
<keyword evidence="7 9" id="KW-0472">Membrane</keyword>
<gene>
    <name evidence="11" type="ORF">AS188_07675</name>
    <name evidence="13" type="ORF">AUQ48_14455</name>
    <name evidence="12" type="ORF">KFL01_10360</name>
</gene>
<feature type="transmembrane region" description="Helical" evidence="9">
    <location>
        <begin position="325"/>
        <end position="341"/>
    </location>
</feature>
<accession>A0A0U3GK25</accession>
<proteinExistence type="predicted"/>